<feature type="compositionally biased region" description="Acidic residues" evidence="1">
    <location>
        <begin position="725"/>
        <end position="741"/>
    </location>
</feature>
<gene>
    <name evidence="2" type="ORF">NP233_g10116</name>
</gene>
<dbReference type="EMBL" id="JANIEX010000985">
    <property type="protein sequence ID" value="KAJ3561569.1"/>
    <property type="molecule type" value="Genomic_DNA"/>
</dbReference>
<feature type="compositionally biased region" description="Polar residues" evidence="1">
    <location>
        <begin position="1197"/>
        <end position="1215"/>
    </location>
</feature>
<feature type="region of interest" description="Disordered" evidence="1">
    <location>
        <begin position="1281"/>
        <end position="1340"/>
    </location>
</feature>
<feature type="compositionally biased region" description="Polar residues" evidence="1">
    <location>
        <begin position="593"/>
        <end position="605"/>
    </location>
</feature>
<feature type="region of interest" description="Disordered" evidence="1">
    <location>
        <begin position="1"/>
        <end position="100"/>
    </location>
</feature>
<feature type="region of interest" description="Disordered" evidence="1">
    <location>
        <begin position="1352"/>
        <end position="1425"/>
    </location>
</feature>
<feature type="compositionally biased region" description="Low complexity" evidence="1">
    <location>
        <begin position="1053"/>
        <end position="1069"/>
    </location>
</feature>
<feature type="compositionally biased region" description="Polar residues" evidence="1">
    <location>
        <begin position="406"/>
        <end position="421"/>
    </location>
</feature>
<feature type="compositionally biased region" description="Low complexity" evidence="1">
    <location>
        <begin position="1124"/>
        <end position="1140"/>
    </location>
</feature>
<feature type="compositionally biased region" description="Basic and acidic residues" evidence="1">
    <location>
        <begin position="64"/>
        <end position="76"/>
    </location>
</feature>
<feature type="region of interest" description="Disordered" evidence="1">
    <location>
        <begin position="177"/>
        <end position="484"/>
    </location>
</feature>
<accession>A0AAD5VJ63</accession>
<evidence type="ECO:0000313" key="2">
    <source>
        <dbReference type="EMBL" id="KAJ3561569.1"/>
    </source>
</evidence>
<feature type="compositionally biased region" description="Low complexity" evidence="1">
    <location>
        <begin position="432"/>
        <end position="454"/>
    </location>
</feature>
<feature type="compositionally biased region" description="Low complexity" evidence="1">
    <location>
        <begin position="191"/>
        <end position="200"/>
    </location>
</feature>
<reference evidence="2" key="1">
    <citation type="submission" date="2022-07" db="EMBL/GenBank/DDBJ databases">
        <title>Genome Sequence of Leucocoprinus birnbaumii.</title>
        <authorList>
            <person name="Buettner E."/>
        </authorList>
    </citation>
    <scope>NUCLEOTIDE SEQUENCE</scope>
    <source>
        <strain evidence="2">VT141</strain>
    </source>
</reference>
<feature type="region of interest" description="Disordered" evidence="1">
    <location>
        <begin position="1013"/>
        <end position="1266"/>
    </location>
</feature>
<feature type="compositionally biased region" description="Polar residues" evidence="1">
    <location>
        <begin position="1240"/>
        <end position="1250"/>
    </location>
</feature>
<organism evidence="2 3">
    <name type="scientific">Leucocoprinus birnbaumii</name>
    <dbReference type="NCBI Taxonomy" id="56174"/>
    <lineage>
        <taxon>Eukaryota</taxon>
        <taxon>Fungi</taxon>
        <taxon>Dikarya</taxon>
        <taxon>Basidiomycota</taxon>
        <taxon>Agaricomycotina</taxon>
        <taxon>Agaricomycetes</taxon>
        <taxon>Agaricomycetidae</taxon>
        <taxon>Agaricales</taxon>
        <taxon>Agaricineae</taxon>
        <taxon>Agaricaceae</taxon>
        <taxon>Leucocoprinus</taxon>
    </lineage>
</organism>
<feature type="compositionally biased region" description="Low complexity" evidence="1">
    <location>
        <begin position="311"/>
        <end position="322"/>
    </location>
</feature>
<feature type="compositionally biased region" description="Low complexity" evidence="1">
    <location>
        <begin position="620"/>
        <end position="645"/>
    </location>
</feature>
<feature type="compositionally biased region" description="Pro residues" evidence="1">
    <location>
        <begin position="646"/>
        <end position="655"/>
    </location>
</feature>
<feature type="compositionally biased region" description="Polar residues" evidence="1">
    <location>
        <begin position="354"/>
        <end position="364"/>
    </location>
</feature>
<feature type="compositionally biased region" description="Pro residues" evidence="1">
    <location>
        <begin position="217"/>
        <end position="232"/>
    </location>
</feature>
<feature type="region of interest" description="Disordered" evidence="1">
    <location>
        <begin position="889"/>
        <end position="912"/>
    </location>
</feature>
<feature type="compositionally biased region" description="Low complexity" evidence="1">
    <location>
        <begin position="1257"/>
        <end position="1266"/>
    </location>
</feature>
<evidence type="ECO:0000313" key="3">
    <source>
        <dbReference type="Proteomes" id="UP001213000"/>
    </source>
</evidence>
<dbReference type="Proteomes" id="UP001213000">
    <property type="component" value="Unassembled WGS sequence"/>
</dbReference>
<proteinExistence type="predicted"/>
<protein>
    <submittedName>
        <fullName evidence="2">Uncharacterized protein</fullName>
    </submittedName>
</protein>
<feature type="compositionally biased region" description="Low complexity" evidence="1">
    <location>
        <begin position="1298"/>
        <end position="1321"/>
    </location>
</feature>
<feature type="compositionally biased region" description="Basic and acidic residues" evidence="1">
    <location>
        <begin position="456"/>
        <end position="474"/>
    </location>
</feature>
<feature type="compositionally biased region" description="Gly residues" evidence="1">
    <location>
        <begin position="1354"/>
        <end position="1363"/>
    </location>
</feature>
<comment type="caution">
    <text evidence="2">The sequence shown here is derived from an EMBL/GenBank/DDBJ whole genome shotgun (WGS) entry which is preliminary data.</text>
</comment>
<feature type="compositionally biased region" description="Low complexity" evidence="1">
    <location>
        <begin position="1172"/>
        <end position="1181"/>
    </location>
</feature>
<feature type="region of interest" description="Disordered" evidence="1">
    <location>
        <begin position="562"/>
        <end position="752"/>
    </location>
</feature>
<name>A0AAD5VJ63_9AGAR</name>
<feature type="compositionally biased region" description="Low complexity" evidence="1">
    <location>
        <begin position="372"/>
        <end position="390"/>
    </location>
</feature>
<feature type="compositionally biased region" description="Low complexity" evidence="1">
    <location>
        <begin position="1216"/>
        <end position="1234"/>
    </location>
</feature>
<sequence length="1425" mass="149425">MYVYQSTNRPNRPNHPNTQPSRSSRTQPVNLKERIAALQQHSSSSSSSSSPSSTSTNHSPNPNHLREKIARFEKKGGIPVPRGSFGLGGPPPTDSTDGIINRKRGELYGNRIPQPVRVVSGPQGVQQRTVSPLGFNRIPGAGSGASGTPVSLGYGSGNANANGSGGVRESRRSFSLSSFGTTTGVGEGTELDTGSQQPQQQHEEPEEIVAFNDVSGQPPPPITPPTPSSPPESPRRGGDGSAPSSTVSSPRRHTSSFATALEFARAKGALALQDSFRPPVPRGRTTSDVGFSTGPGEADAVGTTASREDSSATSSADSTGADLPAVSEENQHSSVPSSPTHGTTSLPSDADTPATLSSSPQSQPDMEDEKLTITTPAHTNTTLHNTHDNNVIQTSSNTERDVDADINSNTRSLSSGNTNYDTDAPTPPPQPVATQPESNADVVVSSPSLSTSSLAHTHEEPSPSPGREPEREPEPEIASPSSTHKLLLRAAGLGSPLTPAETSAIQQSQSFGGSLTTPSIVLSEYDEDGEGENAAGMVMGSPVVGLGVALGEPEVDDVESEVADEVGKERGMKKGPPPMLALDGVMLPASAPTIGSDTLPSSQLESRAPTVQVDAENEAPSSPTTPIAPTMIIPSTSSTQLSPNALSPPLPPAPSSPSSTKTPSSPPSPSLYRPVSMLEFTSTPSPSHVAFAQRVTPHTERGMPMTLSPPSATHTRSSRLRSNEYSDEEDDYGTATDDDGSTADANHIRPIPLSATRTPIRLTEYQQQQQEKQQVFREGAEAQGEPGSVRIITSSYGGGGENSFKAVVHRKIREPQRPIPGSTLSLLPPPRTTMRRVVSAIPLGATDIAGISNQKPGFLPMVPASPGFGDLTDLLQSTVLLEERLENGVFPESPRTPGGVPWMSTGDDDNESSIEVRRLSREELEENRRTLWKIQAKREEQAKSKMRNGFLRNVASSKDVGGSSRDAMYYDGSQHQQQMYSKRFKSPSVPHLLESVPDNGPYAAAGVGNAAFRSKTPDAKSSKSSKSRFNAFRRLTNRSSPSKEGHGNGPGRSSVSTSSEFSSEDSGPSAITPPDGTTEFGGLSQWPNMTSPGKGRRSGGEKEGPMARAATFAGKIWQRTRTKSGASTLSSHSSHGRMSTEPPPALPPLPKLILNDPVNDDMLGRPPARTTSLIPRSSSTPSLPPLPSKNPDLSFSFEINPSRSSTPQPSRVYNTSGGLSPLSPDSPSSLYASSRKSRTDTGTVSSSLSYNFKRDSWSSSGSQFGHSSVLDSELFDAFPSVPENHPMVPPHSNRKYASSYSPTSSNSPSPSSSQSPAGSIPFLPSPQRSGGSEAQMQSFDGALMSSAAHLGAKGQIGGAGGGFLSPLANPGNVNSAGSSDVEGFLPLVSPYSPPESAQTVGNGWPAGSRAGNGGRPPRGVPPPLR</sequence>
<feature type="compositionally biased region" description="Polar residues" evidence="1">
    <location>
        <begin position="332"/>
        <end position="347"/>
    </location>
</feature>
<feature type="compositionally biased region" description="Low complexity" evidence="1">
    <location>
        <begin position="7"/>
        <end position="20"/>
    </location>
</feature>
<feature type="compositionally biased region" description="Pro residues" evidence="1">
    <location>
        <begin position="1141"/>
        <end position="1150"/>
    </location>
</feature>
<keyword evidence="3" id="KW-1185">Reference proteome</keyword>
<feature type="compositionally biased region" description="Polar residues" evidence="1">
    <location>
        <begin position="1326"/>
        <end position="1338"/>
    </location>
</feature>
<evidence type="ECO:0000256" key="1">
    <source>
        <dbReference type="SAM" id="MobiDB-lite"/>
    </source>
</evidence>
<feature type="compositionally biased region" description="Low complexity" evidence="1">
    <location>
        <begin position="41"/>
        <end position="63"/>
    </location>
</feature>